<dbReference type="EMBL" id="SRRH01000062">
    <property type="protein sequence ID" value="KAG6300568.1"/>
    <property type="molecule type" value="Genomic_DNA"/>
</dbReference>
<dbReference type="Proteomes" id="UP000707071">
    <property type="component" value="Unassembled WGS sequence"/>
</dbReference>
<evidence type="ECO:0000313" key="2">
    <source>
        <dbReference type="Proteomes" id="UP000707071"/>
    </source>
</evidence>
<organism evidence="1 2">
    <name type="scientific">Claviceps aff. purpurea</name>
    <dbReference type="NCBI Taxonomy" id="1967640"/>
    <lineage>
        <taxon>Eukaryota</taxon>
        <taxon>Fungi</taxon>
        <taxon>Dikarya</taxon>
        <taxon>Ascomycota</taxon>
        <taxon>Pezizomycotina</taxon>
        <taxon>Sordariomycetes</taxon>
        <taxon>Hypocreomycetidae</taxon>
        <taxon>Hypocreales</taxon>
        <taxon>Clavicipitaceae</taxon>
        <taxon>Claviceps</taxon>
    </lineage>
</organism>
<evidence type="ECO:0000313" key="1">
    <source>
        <dbReference type="EMBL" id="KAG6300568.1"/>
    </source>
</evidence>
<gene>
    <name evidence="1" type="ORF">E4U09_006653</name>
</gene>
<keyword evidence="2" id="KW-1185">Reference proteome</keyword>
<reference evidence="1 2" key="1">
    <citation type="journal article" date="2020" name="bioRxiv">
        <title>Whole genome comparisons of ergot fungi reveals the divergence and evolution of species within the genus Claviceps are the result of varying mechanisms driving genome evolution and host range expansion.</title>
        <authorList>
            <person name="Wyka S.A."/>
            <person name="Mondo S.J."/>
            <person name="Liu M."/>
            <person name="Dettman J."/>
            <person name="Nalam V."/>
            <person name="Broders K.D."/>
        </authorList>
    </citation>
    <scope>NUCLEOTIDE SEQUENCE [LARGE SCALE GENOMIC DNA]</scope>
    <source>
        <strain evidence="1 2">Clav52</strain>
    </source>
</reference>
<proteinExistence type="predicted"/>
<protein>
    <submittedName>
        <fullName evidence="1">Uncharacterized protein</fullName>
    </submittedName>
</protein>
<accession>A0A9P7QMR8</accession>
<name>A0A9P7QMR8_9HYPO</name>
<dbReference type="AlphaFoldDB" id="A0A9P7QMR8"/>
<comment type="caution">
    <text evidence="1">The sequence shown here is derived from an EMBL/GenBank/DDBJ whole genome shotgun (WGS) entry which is preliminary data.</text>
</comment>
<sequence>MENSNTPGYPGIKLSSVEHWSRWYEVLKQTAEGYNVWHKVDPDMDTAEDDLLLEPEMPGESVLEQYIEDRTTEDHTPTMLEAIQYHHVLHIEACRKHKSQETKELAIHKWIAITVNPSLHSSTLETIRAETGRRQVSLREITKKLKGSFSPGSMVLTAETATQYKELLNDARWANTNPDKWIENWNTVYQKAVRQDINEIKGANAIQDFIQAVGAQFEPTWAEAKRRKSL</sequence>